<reference evidence="1 2" key="1">
    <citation type="submission" date="2012-05" db="EMBL/GenBank/DDBJ databases">
        <title>Recombination and specialization in a pathogen metapopulation.</title>
        <authorList>
            <person name="Gardiner A."/>
            <person name="Kemen E."/>
            <person name="Schultz-Larsen T."/>
            <person name="MacLean D."/>
            <person name="Van Oosterhout C."/>
            <person name="Jones J.D.G."/>
        </authorList>
    </citation>
    <scope>NUCLEOTIDE SEQUENCE [LARGE SCALE GENOMIC DNA]</scope>
    <source>
        <strain evidence="1 2">Ac Nc2</strain>
    </source>
</reference>
<proteinExistence type="predicted"/>
<dbReference type="AlphaFoldDB" id="A0A024GI92"/>
<comment type="caution">
    <text evidence="1">The sequence shown here is derived from an EMBL/GenBank/DDBJ whole genome shotgun (WGS) entry which is preliminary data.</text>
</comment>
<name>A0A024GI92_9STRA</name>
<protein>
    <submittedName>
        <fullName evidence="1">Uncharacterized protein</fullName>
    </submittedName>
</protein>
<evidence type="ECO:0000313" key="2">
    <source>
        <dbReference type="Proteomes" id="UP000053237"/>
    </source>
</evidence>
<keyword evidence="2" id="KW-1185">Reference proteome</keyword>
<evidence type="ECO:0000313" key="1">
    <source>
        <dbReference type="EMBL" id="CCI46396.1"/>
    </source>
</evidence>
<sequence>MLRSWDQCTLHKSQTTRRLCDIVKLDANDDDKHSACMNGDSFASVPSKNQDEWFIGEDSEDDWTNFVSPFSNTGPMDTVQTDTLLQQAFKEGDYDESFDNDVTAWTYPTCTNASPKASRAIPVPIPVRPSFKATSFGTAFQKNTSKCYAFRPDFMPASKHIQSHNTDPHSNTVWIQPETIKSACYKGKSENGIDDELFRMD</sequence>
<dbReference type="EMBL" id="CAIX01000125">
    <property type="protein sequence ID" value="CCI46396.1"/>
    <property type="molecule type" value="Genomic_DNA"/>
</dbReference>
<accession>A0A024GI92</accession>
<gene>
    <name evidence="1" type="ORF">BN9_073250</name>
</gene>
<dbReference type="InParanoid" id="A0A024GI92"/>
<organism evidence="1 2">
    <name type="scientific">Albugo candida</name>
    <dbReference type="NCBI Taxonomy" id="65357"/>
    <lineage>
        <taxon>Eukaryota</taxon>
        <taxon>Sar</taxon>
        <taxon>Stramenopiles</taxon>
        <taxon>Oomycota</taxon>
        <taxon>Peronosporomycetes</taxon>
        <taxon>Albuginales</taxon>
        <taxon>Albuginaceae</taxon>
        <taxon>Albugo</taxon>
    </lineage>
</organism>
<dbReference type="Proteomes" id="UP000053237">
    <property type="component" value="Unassembled WGS sequence"/>
</dbReference>